<dbReference type="InterPro" id="IPR036397">
    <property type="entry name" value="RNaseH_sf"/>
</dbReference>
<evidence type="ECO:0008006" key="3">
    <source>
        <dbReference type="Google" id="ProtNLM"/>
    </source>
</evidence>
<reference evidence="1 2" key="1">
    <citation type="submission" date="2024-02" db="EMBL/GenBank/DDBJ databases">
        <title>High-quality chromosome-scale genome assembly of Pensacola bahiagrass (Paspalum notatum Flugge var. saurae).</title>
        <authorList>
            <person name="Vega J.M."/>
            <person name="Podio M."/>
            <person name="Orjuela J."/>
            <person name="Siena L.A."/>
            <person name="Pessino S.C."/>
            <person name="Combes M.C."/>
            <person name="Mariac C."/>
            <person name="Albertini E."/>
            <person name="Pupilli F."/>
            <person name="Ortiz J.P.A."/>
            <person name="Leblanc O."/>
        </authorList>
    </citation>
    <scope>NUCLEOTIDE SEQUENCE [LARGE SCALE GENOMIC DNA]</scope>
    <source>
        <strain evidence="1">R1</strain>
        <tissue evidence="1">Leaf</tissue>
    </source>
</reference>
<dbReference type="Gene3D" id="3.30.420.10">
    <property type="entry name" value="Ribonuclease H-like superfamily/Ribonuclease H"/>
    <property type="match status" value="1"/>
</dbReference>
<proteinExistence type="predicted"/>
<accession>A0AAQ3PHQ1</accession>
<dbReference type="InterPro" id="IPR012337">
    <property type="entry name" value="RNaseH-like_sf"/>
</dbReference>
<dbReference type="GO" id="GO:0003676">
    <property type="term" value="F:nucleic acid binding"/>
    <property type="evidence" value="ECO:0007669"/>
    <property type="project" value="InterPro"/>
</dbReference>
<dbReference type="AlphaFoldDB" id="A0AAQ3PHQ1"/>
<keyword evidence="2" id="KW-1185">Reference proteome</keyword>
<sequence length="163" mass="18418">MYAVLMVKRKLTHYFDWHQVTVVSAAPLGEIFGNRDAFGRIAKWAIELNCLDIPYVSRTAIKSQALADFVVEWTDAQEPRSIEDPEDWTMCFDGSYTKMGSEAEVVMISPLGKKLQYVIRLNFDATNNVAEYEALINGLHSLSSLGPNAYTYKATQSSWLIKL</sequence>
<organism evidence="1 2">
    <name type="scientific">Paspalum notatum var. saurae</name>
    <dbReference type="NCBI Taxonomy" id="547442"/>
    <lineage>
        <taxon>Eukaryota</taxon>
        <taxon>Viridiplantae</taxon>
        <taxon>Streptophyta</taxon>
        <taxon>Embryophyta</taxon>
        <taxon>Tracheophyta</taxon>
        <taxon>Spermatophyta</taxon>
        <taxon>Magnoliopsida</taxon>
        <taxon>Liliopsida</taxon>
        <taxon>Poales</taxon>
        <taxon>Poaceae</taxon>
        <taxon>PACMAD clade</taxon>
        <taxon>Panicoideae</taxon>
        <taxon>Andropogonodae</taxon>
        <taxon>Paspaleae</taxon>
        <taxon>Paspalinae</taxon>
        <taxon>Paspalum</taxon>
    </lineage>
</organism>
<evidence type="ECO:0000313" key="2">
    <source>
        <dbReference type="Proteomes" id="UP001341281"/>
    </source>
</evidence>
<name>A0AAQ3PHQ1_PASNO</name>
<gene>
    <name evidence="1" type="ORF">U9M48_002424</name>
</gene>
<evidence type="ECO:0000313" key="1">
    <source>
        <dbReference type="EMBL" id="WVZ51267.1"/>
    </source>
</evidence>
<dbReference type="PANTHER" id="PTHR48475:SF1">
    <property type="entry name" value="RNASE H TYPE-1 DOMAIN-CONTAINING PROTEIN"/>
    <property type="match status" value="1"/>
</dbReference>
<dbReference type="SUPFAM" id="SSF53098">
    <property type="entry name" value="Ribonuclease H-like"/>
    <property type="match status" value="1"/>
</dbReference>
<protein>
    <recommendedName>
        <fullName evidence="3">RNase H type-1 domain-containing protein</fullName>
    </recommendedName>
</protein>
<dbReference type="PANTHER" id="PTHR48475">
    <property type="entry name" value="RIBONUCLEASE H"/>
    <property type="match status" value="1"/>
</dbReference>
<dbReference type="EMBL" id="CP144745">
    <property type="protein sequence ID" value="WVZ51267.1"/>
    <property type="molecule type" value="Genomic_DNA"/>
</dbReference>
<dbReference type="Proteomes" id="UP001341281">
    <property type="component" value="Chromosome 01"/>
</dbReference>